<keyword evidence="1 5" id="KW-0820">tRNA-binding</keyword>
<dbReference type="Pfam" id="PF01479">
    <property type="entry name" value="S4"/>
    <property type="match status" value="1"/>
</dbReference>
<organism evidence="7 8">
    <name type="scientific">Fructilactobacillus florum DSM 22689 = JCM 16035</name>
    <dbReference type="NCBI Taxonomy" id="1423745"/>
    <lineage>
        <taxon>Bacteria</taxon>
        <taxon>Bacillati</taxon>
        <taxon>Bacillota</taxon>
        <taxon>Bacilli</taxon>
        <taxon>Lactobacillales</taxon>
        <taxon>Lactobacillaceae</taxon>
        <taxon>Fructilactobacillus</taxon>
    </lineage>
</organism>
<dbReference type="GO" id="GO:0000049">
    <property type="term" value="F:tRNA binding"/>
    <property type="evidence" value="ECO:0007669"/>
    <property type="project" value="UniProtKB-UniRule"/>
</dbReference>
<dbReference type="InterPro" id="IPR036986">
    <property type="entry name" value="S4_RNA-bd_sf"/>
</dbReference>
<evidence type="ECO:0000256" key="3">
    <source>
        <dbReference type="ARBA" id="ARBA00022884"/>
    </source>
</evidence>
<dbReference type="SMART" id="SM00363">
    <property type="entry name" value="S4"/>
    <property type="match status" value="1"/>
</dbReference>
<reference evidence="7 8" key="1">
    <citation type="journal article" date="2015" name="Genome Announc.">
        <title>Expanding the biotechnology potential of lactobacilli through comparative genomics of 213 strains and associated genera.</title>
        <authorList>
            <person name="Sun Z."/>
            <person name="Harris H.M."/>
            <person name="McCann A."/>
            <person name="Guo C."/>
            <person name="Argimon S."/>
            <person name="Zhang W."/>
            <person name="Yang X."/>
            <person name="Jeffery I.B."/>
            <person name="Cooney J.C."/>
            <person name="Kagawa T.F."/>
            <person name="Liu W."/>
            <person name="Song Y."/>
            <person name="Salvetti E."/>
            <person name="Wrobel A."/>
            <person name="Rasinkangas P."/>
            <person name="Parkhill J."/>
            <person name="Rea M.C."/>
            <person name="O'Sullivan O."/>
            <person name="Ritari J."/>
            <person name="Douillard F.P."/>
            <person name="Paul Ross R."/>
            <person name="Yang R."/>
            <person name="Briner A.E."/>
            <person name="Felis G.E."/>
            <person name="de Vos W.M."/>
            <person name="Barrangou R."/>
            <person name="Klaenhammer T.R."/>
            <person name="Caufield P.W."/>
            <person name="Cui Y."/>
            <person name="Zhang H."/>
            <person name="O'Toole P.W."/>
        </authorList>
    </citation>
    <scope>NUCLEOTIDE SEQUENCE [LARGE SCALE GENOMIC DNA]</scope>
    <source>
        <strain evidence="7 8">DSM 22689</strain>
    </source>
</reference>
<keyword evidence="3 5" id="KW-0694">RNA-binding</keyword>
<dbReference type="InterPro" id="IPR002942">
    <property type="entry name" value="S4_RNA-bd"/>
</dbReference>
<dbReference type="STRING" id="1423745.GCA_001311215_01931"/>
<dbReference type="PROSITE" id="PS50889">
    <property type="entry name" value="S4"/>
    <property type="match status" value="1"/>
</dbReference>
<keyword evidence="4 5" id="KW-0648">Protein biosynthesis</keyword>
<proteinExistence type="inferred from homology"/>
<gene>
    <name evidence="5" type="primary">rqcP</name>
    <name evidence="7" type="ORF">FC87_GL000213</name>
</gene>
<keyword evidence="2 5" id="KW-0699">rRNA-binding</keyword>
<sequence length="95" mass="10862">MRIDKFLKMARIIKRRPVAKKITDQGRVLIDGKVAKSASLVKTGDQLTIKFGNKTLVVRVTAVVQTTKKSDAEQMYEVVSETYERDYQKESEELL</sequence>
<protein>
    <recommendedName>
        <fullName evidence="5">RQC P-site tRNA stabilizing factor</fullName>
        <shortName evidence="5">RqcP</shortName>
    </recommendedName>
    <alternativeName>
        <fullName evidence="5">Ribosome-associated protein quality control protein P</fullName>
    </alternativeName>
</protein>
<dbReference type="GO" id="GO:0019843">
    <property type="term" value="F:rRNA binding"/>
    <property type="evidence" value="ECO:0007669"/>
    <property type="project" value="UniProtKB-UniRule"/>
</dbReference>
<evidence type="ECO:0000256" key="4">
    <source>
        <dbReference type="ARBA" id="ARBA00022917"/>
    </source>
</evidence>
<name>A0A0R2CJ65_9LACO</name>
<dbReference type="Proteomes" id="UP000051586">
    <property type="component" value="Unassembled WGS sequence"/>
</dbReference>
<comment type="similarity">
    <text evidence="5">Belongs to the RqcP family.</text>
</comment>
<evidence type="ECO:0000313" key="7">
    <source>
        <dbReference type="EMBL" id="KRM90020.1"/>
    </source>
</evidence>
<dbReference type="RefSeq" id="WP_009167318.1">
    <property type="nucleotide sequence ID" value="NZ_AYZI01000010.1"/>
</dbReference>
<feature type="domain" description="RNA-binding S4" evidence="6">
    <location>
        <begin position="1"/>
        <end position="65"/>
    </location>
</feature>
<comment type="subunit">
    <text evidence="5">Associates with stalled 50S ribosomal subunits. Binds to RqcH, 23S rRNA and the P-site tRNA. Does not require RqcH for association with 50S subunits.</text>
</comment>
<evidence type="ECO:0000313" key="8">
    <source>
        <dbReference type="Proteomes" id="UP000051586"/>
    </source>
</evidence>
<accession>A0A0R2CJ65</accession>
<dbReference type="EMBL" id="AYZI01000010">
    <property type="protein sequence ID" value="KRM90020.1"/>
    <property type="molecule type" value="Genomic_DNA"/>
</dbReference>
<dbReference type="PIRSF" id="PIRSF038881">
    <property type="entry name" value="RNAbp_HP1423"/>
    <property type="match status" value="1"/>
</dbReference>
<comment type="caution">
    <text evidence="7">The sequence shown here is derived from an EMBL/GenBank/DDBJ whole genome shotgun (WGS) entry which is preliminary data.</text>
</comment>
<evidence type="ECO:0000256" key="2">
    <source>
        <dbReference type="ARBA" id="ARBA00022730"/>
    </source>
</evidence>
<comment type="function">
    <text evidence="5">Key component of the ribosome quality control system (RQC), a ribosome-associated complex that mediates the extraction of incompletely synthesized nascent chains from stalled ribosomes and their subsequent degradation. RqcH recruits Ala-charged tRNA, and with RqcP directs the elongation of stalled nascent chains on 50S ribosomal subunits, leading to non-templated C-terminal alanine extensions (Ala tail). The Ala tail promotes nascent chain degradation. RqcP is associated with the translocation-like movement of the peptidyl-tRNA from the A-site into the P-site.</text>
</comment>
<dbReference type="CDD" id="cd00165">
    <property type="entry name" value="S4"/>
    <property type="match status" value="1"/>
</dbReference>
<dbReference type="GO" id="GO:0043023">
    <property type="term" value="F:ribosomal large subunit binding"/>
    <property type="evidence" value="ECO:0007669"/>
    <property type="project" value="UniProtKB-UniRule"/>
</dbReference>
<dbReference type="AlphaFoldDB" id="A0A0R2CJ65"/>
<dbReference type="GO" id="GO:0072344">
    <property type="term" value="P:rescue of stalled ribosome"/>
    <property type="evidence" value="ECO:0007669"/>
    <property type="project" value="UniProtKB-UniRule"/>
</dbReference>
<dbReference type="PATRIC" id="fig|1423745.4.peg.220"/>
<evidence type="ECO:0000256" key="1">
    <source>
        <dbReference type="ARBA" id="ARBA00022555"/>
    </source>
</evidence>
<evidence type="ECO:0000256" key="5">
    <source>
        <dbReference type="HAMAP-Rule" id="MF_00871"/>
    </source>
</evidence>
<dbReference type="InterPro" id="IPR025490">
    <property type="entry name" value="RqcP"/>
</dbReference>
<dbReference type="HAMAP" id="MF_00871">
    <property type="entry name" value="RqcP"/>
    <property type="match status" value="1"/>
</dbReference>
<dbReference type="SUPFAM" id="SSF55174">
    <property type="entry name" value="Alpha-L RNA-binding motif"/>
    <property type="match status" value="1"/>
</dbReference>
<dbReference type="Gene3D" id="3.10.290.10">
    <property type="entry name" value="RNA-binding S4 domain"/>
    <property type="match status" value="1"/>
</dbReference>
<evidence type="ECO:0000259" key="6">
    <source>
        <dbReference type="SMART" id="SM00363"/>
    </source>
</evidence>